<reference evidence="1" key="1">
    <citation type="submission" date="2016-09" db="EMBL/GenBank/DDBJ databases">
        <title>Draft genome of thermotolerant cyanobacterium Desertifilum sp. strain IPPAS B-1220.</title>
        <authorList>
            <person name="Sinetova M.A."/>
            <person name="Bolakhan K."/>
            <person name="Zayadan B.K."/>
            <person name="Mironov K.S."/>
            <person name="Ustinova V."/>
            <person name="Kupriyanova E.V."/>
            <person name="Sidorov R.A."/>
            <person name="Skrypnik A.N."/>
            <person name="Gogoleva N.E."/>
            <person name="Gogolev Y.V."/>
            <person name="Los D.A."/>
        </authorList>
    </citation>
    <scope>NUCLEOTIDE SEQUENCE [LARGE SCALE GENOMIC DNA]</scope>
    <source>
        <strain evidence="1">IPPAS B-1220</strain>
    </source>
</reference>
<dbReference type="EMBL" id="MJGC01000044">
    <property type="protein sequence ID" value="OEJ75758.1"/>
    <property type="molecule type" value="Genomic_DNA"/>
</dbReference>
<dbReference type="Pfam" id="PF15956">
    <property type="entry name" value="DUF4760"/>
    <property type="match status" value="1"/>
</dbReference>
<evidence type="ECO:0000313" key="1">
    <source>
        <dbReference type="EMBL" id="OEJ75758.1"/>
    </source>
</evidence>
<sequence length="148" mass="18166">MMLDMLAIADQFQVKGLIEYMRQNAQKRAEYYTSMRERFKENDRFQELFEMLDNDDPELAELPYHKKLDFLGFYEDIALMVNSGLLKKPVAHYMFAYYAIRCWESNNFWDNLNRDSPYWFLFRDFVNQMQKVEKSLMQKPHPIRRYKL</sequence>
<dbReference type="STRING" id="1781255.BH720_07435"/>
<comment type="caution">
    <text evidence="1">The sequence shown here is derived from an EMBL/GenBank/DDBJ whole genome shotgun (WGS) entry which is preliminary data.</text>
</comment>
<name>A0A1E5QMA2_9CYAN</name>
<protein>
    <submittedName>
        <fullName evidence="1">Uncharacterized protein</fullName>
    </submittedName>
</protein>
<organism evidence="1">
    <name type="scientific">Desertifilum tharense IPPAS B-1220</name>
    <dbReference type="NCBI Taxonomy" id="1781255"/>
    <lineage>
        <taxon>Bacteria</taxon>
        <taxon>Bacillati</taxon>
        <taxon>Cyanobacteriota</taxon>
        <taxon>Cyanophyceae</taxon>
        <taxon>Desertifilales</taxon>
        <taxon>Desertifilaceae</taxon>
        <taxon>Desertifilum</taxon>
    </lineage>
</organism>
<dbReference type="AlphaFoldDB" id="A0A1E5QMA2"/>
<gene>
    <name evidence="1" type="ORF">BH720_07435</name>
</gene>
<accession>A0A1E5QMA2</accession>
<dbReference type="InterPro" id="IPR031876">
    <property type="entry name" value="DUF4760"/>
</dbReference>
<proteinExistence type="predicted"/>